<evidence type="ECO:0000313" key="3">
    <source>
        <dbReference type="Proteomes" id="UP000507470"/>
    </source>
</evidence>
<dbReference type="EMBL" id="CACVKT020001743">
    <property type="protein sequence ID" value="CAC5370958.1"/>
    <property type="molecule type" value="Genomic_DNA"/>
</dbReference>
<keyword evidence="3" id="KW-1185">Reference proteome</keyword>
<keyword evidence="1" id="KW-0812">Transmembrane</keyword>
<sequence>MSVLRTYFSDWLVLLKTICFVPVTIFITTEKYLKPTKELSPSLENLIVLTWLRLINRDLPNLVKQRYGIELRSKTLASLKPEISQALDSLLDEIHSATDAKVLRASIKDKHFDRSAKKTGSIRSGRQIKCCVLCKQAGRPSQHFLSTCKYLPDEDKQYMSRVRQSYCTEVGDSESEDNVDNEQVSFLNDNVGPSKLRVVSALRRGALNSPLTLRHFINISRLS</sequence>
<evidence type="ECO:0000313" key="2">
    <source>
        <dbReference type="EMBL" id="CAC5370958.1"/>
    </source>
</evidence>
<reference evidence="2 3" key="1">
    <citation type="submission" date="2020-06" db="EMBL/GenBank/DDBJ databases">
        <authorList>
            <person name="Li R."/>
            <person name="Bekaert M."/>
        </authorList>
    </citation>
    <scope>NUCLEOTIDE SEQUENCE [LARGE SCALE GENOMIC DNA]</scope>
    <source>
        <strain evidence="3">wild</strain>
    </source>
</reference>
<protein>
    <submittedName>
        <fullName evidence="2">Uncharacterized protein</fullName>
    </submittedName>
</protein>
<keyword evidence="1" id="KW-0472">Membrane</keyword>
<keyword evidence="1" id="KW-1133">Transmembrane helix</keyword>
<evidence type="ECO:0000256" key="1">
    <source>
        <dbReference type="SAM" id="Phobius"/>
    </source>
</evidence>
<accession>A0A6J8ANZ7</accession>
<dbReference type="Proteomes" id="UP000507470">
    <property type="component" value="Unassembled WGS sequence"/>
</dbReference>
<name>A0A6J8ANZ7_MYTCO</name>
<dbReference type="AlphaFoldDB" id="A0A6J8ANZ7"/>
<feature type="transmembrane region" description="Helical" evidence="1">
    <location>
        <begin position="12"/>
        <end position="29"/>
    </location>
</feature>
<organism evidence="2 3">
    <name type="scientific">Mytilus coruscus</name>
    <name type="common">Sea mussel</name>
    <dbReference type="NCBI Taxonomy" id="42192"/>
    <lineage>
        <taxon>Eukaryota</taxon>
        <taxon>Metazoa</taxon>
        <taxon>Spiralia</taxon>
        <taxon>Lophotrochozoa</taxon>
        <taxon>Mollusca</taxon>
        <taxon>Bivalvia</taxon>
        <taxon>Autobranchia</taxon>
        <taxon>Pteriomorphia</taxon>
        <taxon>Mytilida</taxon>
        <taxon>Mytiloidea</taxon>
        <taxon>Mytilidae</taxon>
        <taxon>Mytilinae</taxon>
        <taxon>Mytilus</taxon>
    </lineage>
</organism>
<proteinExistence type="predicted"/>
<gene>
    <name evidence="2" type="ORF">MCOR_9584</name>
</gene>